<dbReference type="PANTHER" id="PTHR37876:SF1">
    <property type="entry name" value="SERINE_ARGININE REPETITIVE MATRIX PROTEIN 4-LIKE-RELATED"/>
    <property type="match status" value="1"/>
</dbReference>
<name>A0A8B8SM75_CAMFR</name>
<sequence>MARVVTRKSSSPSTFMEQKASSTKGKKRKMPCQHRSRGSVKVTKRTMQVKRSLQGSLRRKASQKTTTPSIKSKKAKGPTLFGHYHRLNETLNQNQTEPEENQEVMEKPTTSSHYQGSQNIGAGPVTPETSAKSLKV</sequence>
<evidence type="ECO:0000256" key="1">
    <source>
        <dbReference type="SAM" id="MobiDB-lite"/>
    </source>
</evidence>
<dbReference type="AlphaFoldDB" id="A0A8B8SM75"/>
<reference evidence="3" key="1">
    <citation type="submission" date="2025-08" db="UniProtKB">
        <authorList>
            <consortium name="RefSeq"/>
        </authorList>
    </citation>
    <scope>IDENTIFICATION</scope>
    <source>
        <tissue evidence="3">Ear skin</tissue>
    </source>
</reference>
<protein>
    <submittedName>
        <fullName evidence="3">Uncharacterized protein CXorf51A-like</fullName>
    </submittedName>
</protein>
<feature type="compositionally biased region" description="Basic residues" evidence="1">
    <location>
        <begin position="24"/>
        <end position="48"/>
    </location>
</feature>
<feature type="compositionally biased region" description="Polar residues" evidence="1">
    <location>
        <begin position="127"/>
        <end position="136"/>
    </location>
</feature>
<feature type="compositionally biased region" description="Polar residues" evidence="1">
    <location>
        <begin position="108"/>
        <end position="120"/>
    </location>
</feature>
<proteinExistence type="predicted"/>
<accession>A0A8B8SM75</accession>
<feature type="region of interest" description="Disordered" evidence="1">
    <location>
        <begin position="90"/>
        <end position="136"/>
    </location>
</feature>
<dbReference type="InterPro" id="IPR040433">
    <property type="entry name" value="Spermatid_TP"/>
</dbReference>
<keyword evidence="2" id="KW-1185">Reference proteome</keyword>
<dbReference type="GeneID" id="116661858"/>
<feature type="region of interest" description="Disordered" evidence="1">
    <location>
        <begin position="1"/>
        <end position="78"/>
    </location>
</feature>
<evidence type="ECO:0000313" key="2">
    <source>
        <dbReference type="Proteomes" id="UP000694856"/>
    </source>
</evidence>
<organism evidence="2 3">
    <name type="scientific">Camelus ferus</name>
    <name type="common">Wild bactrian camel</name>
    <name type="synonym">Camelus bactrianus ferus</name>
    <dbReference type="NCBI Taxonomy" id="419612"/>
    <lineage>
        <taxon>Eukaryota</taxon>
        <taxon>Metazoa</taxon>
        <taxon>Chordata</taxon>
        <taxon>Craniata</taxon>
        <taxon>Vertebrata</taxon>
        <taxon>Euteleostomi</taxon>
        <taxon>Mammalia</taxon>
        <taxon>Eutheria</taxon>
        <taxon>Laurasiatheria</taxon>
        <taxon>Artiodactyla</taxon>
        <taxon>Tylopoda</taxon>
        <taxon>Camelidae</taxon>
        <taxon>Camelus</taxon>
    </lineage>
</organism>
<dbReference type="RefSeq" id="XP_032330502.1">
    <property type="nucleotide sequence ID" value="XM_032474611.1"/>
</dbReference>
<evidence type="ECO:0000313" key="3">
    <source>
        <dbReference type="RefSeq" id="XP_032330502.1"/>
    </source>
</evidence>
<gene>
    <name evidence="3" type="primary">LOC116661858</name>
</gene>
<dbReference type="KEGG" id="cfr:116661858"/>
<feature type="compositionally biased region" description="Polar residues" evidence="1">
    <location>
        <begin position="7"/>
        <end position="23"/>
    </location>
</feature>
<dbReference type="Proteomes" id="UP000694856">
    <property type="component" value="Chromosome X"/>
</dbReference>
<dbReference type="PANTHER" id="PTHR37876">
    <property type="entry name" value="PROTEIN GAR2-LIKE"/>
    <property type="match status" value="1"/>
</dbReference>